<evidence type="ECO:0000256" key="1">
    <source>
        <dbReference type="SAM" id="MobiDB-lite"/>
    </source>
</evidence>
<dbReference type="EMBL" id="DS268422">
    <property type="protein sequence ID" value="EFO89821.1"/>
    <property type="molecule type" value="Genomic_DNA"/>
</dbReference>
<dbReference type="OrthoDB" id="10307298at2759"/>
<gene>
    <name evidence="2" type="ORF">CRE_07208</name>
</gene>
<proteinExistence type="predicted"/>
<keyword evidence="3" id="KW-1185">Reference proteome</keyword>
<dbReference type="Proteomes" id="UP000008281">
    <property type="component" value="Unassembled WGS sequence"/>
</dbReference>
<dbReference type="AlphaFoldDB" id="E3M2T6"/>
<dbReference type="HOGENOM" id="CLU_845280_0_0_1"/>
<dbReference type="eggNOG" id="ENOG502R8BF">
    <property type="taxonomic scope" value="Eukaryota"/>
</dbReference>
<sequence>MKPSTESLSDFSSEFEKIYTTKGILSLTSYLPKTIPDLAIELVTRRCSNLFNAYVKEIETSSDRHVAELMFAFEGSYEEITSMELNVLEKYKGEQIRRRNSEHLTELTKTPVSGVRIWNCDGHVIYVPECFKIVIDDAKIKKEKNNEKTVQPGKQDDAMSGSTKSKIRHDSQLQTIYEKQVEEHEEHTSCFVEIMEEKEREFQNKCDEFVEQLSGYLENLCNKLDFNGSNKVVKKAVIQNTEDDPIVDKRYVNYNQVVSPDTSTISNQNAERQFVKLCNPQFLMKQKSGNNTSADQYFSSELEKIEETGVTIEGLSKASSTWPRNKKNE</sequence>
<name>E3M2T6_CAERE</name>
<organism evidence="3">
    <name type="scientific">Caenorhabditis remanei</name>
    <name type="common">Caenorhabditis vulgaris</name>
    <dbReference type="NCBI Taxonomy" id="31234"/>
    <lineage>
        <taxon>Eukaryota</taxon>
        <taxon>Metazoa</taxon>
        <taxon>Ecdysozoa</taxon>
        <taxon>Nematoda</taxon>
        <taxon>Chromadorea</taxon>
        <taxon>Rhabditida</taxon>
        <taxon>Rhabditina</taxon>
        <taxon>Rhabditomorpha</taxon>
        <taxon>Rhabditoidea</taxon>
        <taxon>Rhabditidae</taxon>
        <taxon>Peloderinae</taxon>
        <taxon>Caenorhabditis</taxon>
    </lineage>
</organism>
<accession>E3M2T6</accession>
<evidence type="ECO:0000313" key="3">
    <source>
        <dbReference type="Proteomes" id="UP000008281"/>
    </source>
</evidence>
<reference evidence="2" key="1">
    <citation type="submission" date="2007-07" db="EMBL/GenBank/DDBJ databases">
        <title>PCAP assembly of the Caenorhabditis remanei genome.</title>
        <authorList>
            <consortium name="The Caenorhabditis remanei Sequencing Consortium"/>
            <person name="Wilson R.K."/>
        </authorList>
    </citation>
    <scope>NUCLEOTIDE SEQUENCE [LARGE SCALE GENOMIC DNA]</scope>
    <source>
        <strain evidence="2">PB4641</strain>
    </source>
</reference>
<dbReference type="InParanoid" id="E3M2T6"/>
<protein>
    <submittedName>
        <fullName evidence="2">Uncharacterized protein</fullName>
    </submittedName>
</protein>
<feature type="region of interest" description="Disordered" evidence="1">
    <location>
        <begin position="145"/>
        <end position="169"/>
    </location>
</feature>
<evidence type="ECO:0000313" key="2">
    <source>
        <dbReference type="EMBL" id="EFO89821.1"/>
    </source>
</evidence>